<accession>A0A2N5ZMD2</accession>
<keyword evidence="2" id="KW-0238">DNA-binding</keyword>
<dbReference type="InterPro" id="IPR036388">
    <property type="entry name" value="WH-like_DNA-bd_sf"/>
</dbReference>
<dbReference type="Gene3D" id="1.10.10.10">
    <property type="entry name" value="Winged helix-like DNA-binding domain superfamily/Winged helix DNA-binding domain"/>
    <property type="match status" value="1"/>
</dbReference>
<dbReference type="NCBIfam" id="NF033788">
    <property type="entry name" value="HTH_metalloreg"/>
    <property type="match status" value="1"/>
</dbReference>
<evidence type="ECO:0000256" key="1">
    <source>
        <dbReference type="ARBA" id="ARBA00023015"/>
    </source>
</evidence>
<dbReference type="PANTHER" id="PTHR43132:SF2">
    <property type="entry name" value="ARSENICAL RESISTANCE OPERON REPRESSOR ARSR-RELATED"/>
    <property type="match status" value="1"/>
</dbReference>
<keyword evidence="3" id="KW-0804">Transcription</keyword>
<dbReference type="EMBL" id="PKTG01000017">
    <property type="protein sequence ID" value="PLX19839.1"/>
    <property type="molecule type" value="Genomic_DNA"/>
</dbReference>
<reference evidence="5 6" key="1">
    <citation type="submission" date="2017-11" db="EMBL/GenBank/DDBJ databases">
        <title>Genome-resolved metagenomics identifies genetic mobility, metabolic interactions, and unexpected diversity in perchlorate-reducing communities.</title>
        <authorList>
            <person name="Barnum T.P."/>
            <person name="Figueroa I.A."/>
            <person name="Carlstrom C.I."/>
            <person name="Lucas L.N."/>
            <person name="Engelbrektson A.L."/>
            <person name="Coates J.D."/>
        </authorList>
    </citation>
    <scope>NUCLEOTIDE SEQUENCE [LARGE SCALE GENOMIC DNA]</scope>
    <source>
        <strain evidence="5">BM706</strain>
    </source>
</reference>
<dbReference type="SMART" id="SM00418">
    <property type="entry name" value="HTH_ARSR"/>
    <property type="match status" value="1"/>
</dbReference>
<dbReference type="Pfam" id="PF01022">
    <property type="entry name" value="HTH_5"/>
    <property type="match status" value="1"/>
</dbReference>
<dbReference type="InterPro" id="IPR051011">
    <property type="entry name" value="Metal_resp_trans_reg"/>
</dbReference>
<dbReference type="SUPFAM" id="SSF46785">
    <property type="entry name" value="Winged helix' DNA-binding domain"/>
    <property type="match status" value="1"/>
</dbReference>
<evidence type="ECO:0000256" key="2">
    <source>
        <dbReference type="ARBA" id="ARBA00023125"/>
    </source>
</evidence>
<gene>
    <name evidence="5" type="ORF">C0601_00780</name>
</gene>
<organism evidence="5 6">
    <name type="scientific">Muiribacterium halophilum</name>
    <dbReference type="NCBI Taxonomy" id="2053465"/>
    <lineage>
        <taxon>Bacteria</taxon>
        <taxon>Candidatus Muiribacteriota</taxon>
        <taxon>Candidatus Muiribacteriia</taxon>
        <taxon>Candidatus Muiribacteriales</taxon>
        <taxon>Candidatus Muiribacteriaceae</taxon>
        <taxon>Candidatus Muiribacterium</taxon>
    </lineage>
</organism>
<evidence type="ECO:0000256" key="3">
    <source>
        <dbReference type="ARBA" id="ARBA00023163"/>
    </source>
</evidence>
<dbReference type="InterPro" id="IPR001845">
    <property type="entry name" value="HTH_ArsR_DNA-bd_dom"/>
</dbReference>
<protein>
    <submittedName>
        <fullName evidence="5">Transcriptional regulator</fullName>
    </submittedName>
</protein>
<dbReference type="CDD" id="cd00090">
    <property type="entry name" value="HTH_ARSR"/>
    <property type="match status" value="1"/>
</dbReference>
<dbReference type="Proteomes" id="UP000234857">
    <property type="component" value="Unassembled WGS sequence"/>
</dbReference>
<evidence type="ECO:0000313" key="6">
    <source>
        <dbReference type="Proteomes" id="UP000234857"/>
    </source>
</evidence>
<dbReference type="GO" id="GO:0003677">
    <property type="term" value="F:DNA binding"/>
    <property type="evidence" value="ECO:0007669"/>
    <property type="project" value="UniProtKB-KW"/>
</dbReference>
<dbReference type="InterPro" id="IPR011991">
    <property type="entry name" value="ArsR-like_HTH"/>
</dbReference>
<comment type="caution">
    <text evidence="5">The sequence shown here is derived from an EMBL/GenBank/DDBJ whole genome shotgun (WGS) entry which is preliminary data.</text>
</comment>
<dbReference type="PANTHER" id="PTHR43132">
    <property type="entry name" value="ARSENICAL RESISTANCE OPERON REPRESSOR ARSR-RELATED"/>
    <property type="match status" value="1"/>
</dbReference>
<dbReference type="GO" id="GO:0003700">
    <property type="term" value="F:DNA-binding transcription factor activity"/>
    <property type="evidence" value="ECO:0007669"/>
    <property type="project" value="InterPro"/>
</dbReference>
<dbReference type="InterPro" id="IPR036390">
    <property type="entry name" value="WH_DNA-bd_sf"/>
</dbReference>
<name>A0A2N5ZMD2_MUIH1</name>
<dbReference type="PROSITE" id="PS50987">
    <property type="entry name" value="HTH_ARSR_2"/>
    <property type="match status" value="1"/>
</dbReference>
<proteinExistence type="predicted"/>
<evidence type="ECO:0000259" key="4">
    <source>
        <dbReference type="PROSITE" id="PS50987"/>
    </source>
</evidence>
<keyword evidence="1" id="KW-0805">Transcription regulation</keyword>
<dbReference type="AlphaFoldDB" id="A0A2N5ZMD2"/>
<sequence length="106" mass="12130">MDNKQKSLLEEKAAILKALGNPARLYIVERLKIKKTCVCDLVKDIDLDFSTVSRHLNTLKKAGIITSEKKGKQVFYRLEVPCILDFISCVERVIINNIEKQKNLIN</sequence>
<evidence type="ECO:0000313" key="5">
    <source>
        <dbReference type="EMBL" id="PLX19839.1"/>
    </source>
</evidence>
<dbReference type="PRINTS" id="PR00778">
    <property type="entry name" value="HTHARSR"/>
</dbReference>
<feature type="domain" description="HTH arsR-type" evidence="4">
    <location>
        <begin position="4"/>
        <end position="102"/>
    </location>
</feature>